<protein>
    <submittedName>
        <fullName evidence="2">DsbA family oxidoreductase</fullName>
    </submittedName>
</protein>
<organism evidence="2 3">
    <name type="scientific">Pacificispira spongiicola</name>
    <dbReference type="NCBI Taxonomy" id="2729598"/>
    <lineage>
        <taxon>Bacteria</taxon>
        <taxon>Pseudomonadati</taxon>
        <taxon>Pseudomonadota</taxon>
        <taxon>Alphaproteobacteria</taxon>
        <taxon>Rhodospirillales</taxon>
        <taxon>Rhodospirillaceae</taxon>
        <taxon>Pacificispira</taxon>
    </lineage>
</organism>
<keyword evidence="3" id="KW-1185">Reference proteome</keyword>
<dbReference type="PANTHER" id="PTHR13887">
    <property type="entry name" value="GLUTATHIONE S-TRANSFERASE KAPPA"/>
    <property type="match status" value="1"/>
</dbReference>
<dbReference type="PANTHER" id="PTHR13887:SF41">
    <property type="entry name" value="THIOREDOXIN SUPERFAMILY PROTEIN"/>
    <property type="match status" value="1"/>
</dbReference>
<dbReference type="SUPFAM" id="SSF52833">
    <property type="entry name" value="Thioredoxin-like"/>
    <property type="match status" value="1"/>
</dbReference>
<proteinExistence type="predicted"/>
<accession>A0A7Y0E4U1</accession>
<evidence type="ECO:0000313" key="3">
    <source>
        <dbReference type="Proteomes" id="UP000539372"/>
    </source>
</evidence>
<feature type="domain" description="DSBA-like thioredoxin" evidence="1">
    <location>
        <begin position="8"/>
        <end position="206"/>
    </location>
</feature>
<dbReference type="Pfam" id="PF01323">
    <property type="entry name" value="DSBA"/>
    <property type="match status" value="1"/>
</dbReference>
<reference evidence="2 3" key="1">
    <citation type="submission" date="2020-04" db="EMBL/GenBank/DDBJ databases">
        <title>Rhodospirillaceae bacterium KN72 isolated from deep sea.</title>
        <authorList>
            <person name="Zhang D.-C."/>
        </authorList>
    </citation>
    <scope>NUCLEOTIDE SEQUENCE [LARGE SCALE GENOMIC DNA]</scope>
    <source>
        <strain evidence="2 3">KN72</strain>
    </source>
</reference>
<evidence type="ECO:0000259" key="1">
    <source>
        <dbReference type="Pfam" id="PF01323"/>
    </source>
</evidence>
<comment type="caution">
    <text evidence="2">The sequence shown here is derived from an EMBL/GenBank/DDBJ whole genome shotgun (WGS) entry which is preliminary data.</text>
</comment>
<dbReference type="CDD" id="cd03024">
    <property type="entry name" value="DsbA_FrnE"/>
    <property type="match status" value="1"/>
</dbReference>
<dbReference type="Proteomes" id="UP000539372">
    <property type="component" value="Unassembled WGS sequence"/>
</dbReference>
<dbReference type="InterPro" id="IPR001853">
    <property type="entry name" value="DSBA-like_thioredoxin_dom"/>
</dbReference>
<gene>
    <name evidence="2" type="ORF">HH303_18030</name>
</gene>
<dbReference type="EMBL" id="JABBNT010000005">
    <property type="protein sequence ID" value="NMM46396.1"/>
    <property type="molecule type" value="Genomic_DNA"/>
</dbReference>
<dbReference type="RefSeq" id="WP_169626754.1">
    <property type="nucleotide sequence ID" value="NZ_JABBNT010000005.1"/>
</dbReference>
<evidence type="ECO:0000313" key="2">
    <source>
        <dbReference type="EMBL" id="NMM46396.1"/>
    </source>
</evidence>
<name>A0A7Y0E4U1_9PROT</name>
<sequence length="214" mass="23812">MADTPLEIDIVSDVMCPWCVVGYHQLKAALDEKGISTEIRWHPFELNPQMPEDGQNLREHLMEKYGISAEDSDANRKRLTDIGEDLGFAFHFTDDTRMQNTFLAHQLIHWAGLHGRAHDMKLALFGAHFTDGRAVGQVETLADIAGEIGLDRDEALAVLTDQRFASDVRSAQKFWIDAGISGVPAIIFNRQHLVSGAQGTDRFGQILDALTQAE</sequence>
<dbReference type="GO" id="GO:0016491">
    <property type="term" value="F:oxidoreductase activity"/>
    <property type="evidence" value="ECO:0007669"/>
    <property type="project" value="InterPro"/>
</dbReference>
<dbReference type="Gene3D" id="3.40.30.10">
    <property type="entry name" value="Glutaredoxin"/>
    <property type="match status" value="1"/>
</dbReference>
<dbReference type="AlphaFoldDB" id="A0A7Y0E4U1"/>
<dbReference type="InterPro" id="IPR036249">
    <property type="entry name" value="Thioredoxin-like_sf"/>
</dbReference>